<dbReference type="Proteomes" id="UP000594638">
    <property type="component" value="Unassembled WGS sequence"/>
</dbReference>
<proteinExistence type="predicted"/>
<dbReference type="Gramene" id="OE9A053422T1">
    <property type="protein sequence ID" value="OE9A053422C1"/>
    <property type="gene ID" value="OE9A053422"/>
</dbReference>
<evidence type="ECO:0000313" key="2">
    <source>
        <dbReference type="EMBL" id="CAA2962292.1"/>
    </source>
</evidence>
<keyword evidence="3" id="KW-1185">Reference proteome</keyword>
<protein>
    <submittedName>
        <fullName evidence="2">Uncharacterized protein</fullName>
    </submittedName>
</protein>
<accession>A0A8S0Q5J6</accession>
<reference evidence="2 3" key="1">
    <citation type="submission" date="2019-12" db="EMBL/GenBank/DDBJ databases">
        <authorList>
            <person name="Alioto T."/>
            <person name="Alioto T."/>
            <person name="Gomez Garrido J."/>
        </authorList>
    </citation>
    <scope>NUCLEOTIDE SEQUENCE [LARGE SCALE GENOMIC DNA]</scope>
</reference>
<comment type="caution">
    <text evidence="2">The sequence shown here is derived from an EMBL/GenBank/DDBJ whole genome shotgun (WGS) entry which is preliminary data.</text>
</comment>
<evidence type="ECO:0000313" key="3">
    <source>
        <dbReference type="Proteomes" id="UP000594638"/>
    </source>
</evidence>
<feature type="region of interest" description="Disordered" evidence="1">
    <location>
        <begin position="76"/>
        <end position="116"/>
    </location>
</feature>
<sequence length="191" mass="20846">MIGKKAAIARYRTARPFLSRGQPTGGGRAAARCLYAGESMHNLRHIPISIRAHFTAASPAARANCVPASAPARGGWGRGWGNHHNNNKTTRDTRTRTPRVAGPLEGFAGAHETGRDGPRRIHYVIQFDESGARPPAIASGPGRRPQNASAQPSTGRGREWQKGREKGRNHGQAKHNRRDYNFQPGRNIWPA</sequence>
<feature type="compositionally biased region" description="Basic and acidic residues" evidence="1">
    <location>
        <begin position="156"/>
        <end position="168"/>
    </location>
</feature>
<evidence type="ECO:0000256" key="1">
    <source>
        <dbReference type="SAM" id="MobiDB-lite"/>
    </source>
</evidence>
<feature type="region of interest" description="Disordered" evidence="1">
    <location>
        <begin position="132"/>
        <end position="191"/>
    </location>
</feature>
<dbReference type="EMBL" id="CACTIH010000848">
    <property type="protein sequence ID" value="CAA2962292.1"/>
    <property type="molecule type" value="Genomic_DNA"/>
</dbReference>
<gene>
    <name evidence="2" type="ORF">OLEA9_A053422</name>
</gene>
<name>A0A8S0Q5J6_OLEEU</name>
<organism evidence="2 3">
    <name type="scientific">Olea europaea subsp. europaea</name>
    <dbReference type="NCBI Taxonomy" id="158383"/>
    <lineage>
        <taxon>Eukaryota</taxon>
        <taxon>Viridiplantae</taxon>
        <taxon>Streptophyta</taxon>
        <taxon>Embryophyta</taxon>
        <taxon>Tracheophyta</taxon>
        <taxon>Spermatophyta</taxon>
        <taxon>Magnoliopsida</taxon>
        <taxon>eudicotyledons</taxon>
        <taxon>Gunneridae</taxon>
        <taxon>Pentapetalae</taxon>
        <taxon>asterids</taxon>
        <taxon>lamiids</taxon>
        <taxon>Lamiales</taxon>
        <taxon>Oleaceae</taxon>
        <taxon>Oleeae</taxon>
        <taxon>Olea</taxon>
    </lineage>
</organism>
<dbReference type="AlphaFoldDB" id="A0A8S0Q5J6"/>